<dbReference type="Pfam" id="PF21478">
    <property type="entry name" value="GcvP2_C"/>
    <property type="match status" value="1"/>
</dbReference>
<reference evidence="3 4" key="1">
    <citation type="submission" date="2015-10" db="EMBL/GenBank/DDBJ databases">
        <title>Metagenome-Assembled Genomes uncover a global brackish microbiome.</title>
        <authorList>
            <person name="Hugerth L.W."/>
            <person name="Larsson J."/>
            <person name="Alneberg J."/>
            <person name="Lindh M.V."/>
            <person name="Legrand C."/>
            <person name="Pinhassi J."/>
            <person name="Andersson A.F."/>
        </authorList>
    </citation>
    <scope>NUCLEOTIDE SEQUENCE [LARGE SCALE GENOMIC DNA]</scope>
    <source>
        <strain evidence="3">BACL2 MAG-120813-bin23</strain>
    </source>
</reference>
<dbReference type="PANTHER" id="PTHR11773:SF1">
    <property type="entry name" value="GLYCINE DEHYDROGENASE (DECARBOXYLATING), MITOCHONDRIAL"/>
    <property type="match status" value="1"/>
</dbReference>
<dbReference type="Gene3D" id="3.90.1150.10">
    <property type="entry name" value="Aspartate Aminotransferase, domain 1"/>
    <property type="match status" value="1"/>
</dbReference>
<comment type="caution">
    <text evidence="3">The sequence shown here is derived from an EMBL/GenBank/DDBJ whole genome shotgun (WGS) entry which is preliminary data.</text>
</comment>
<dbReference type="GO" id="GO:0016594">
    <property type="term" value="F:glycine binding"/>
    <property type="evidence" value="ECO:0007669"/>
    <property type="project" value="TreeGrafter"/>
</dbReference>
<dbReference type="InterPro" id="IPR015424">
    <property type="entry name" value="PyrdxlP-dep_Trfase"/>
</dbReference>
<dbReference type="InterPro" id="IPR015422">
    <property type="entry name" value="PyrdxlP-dep_Trfase_small"/>
</dbReference>
<dbReference type="AlphaFoldDB" id="A0A0R2PX32"/>
<accession>A0A0R2PX32</accession>
<dbReference type="EMBL" id="LIAT01000351">
    <property type="protein sequence ID" value="KRO42615.1"/>
    <property type="molecule type" value="Genomic_DNA"/>
</dbReference>
<sequence>MIEPTESEDITEIDRFIAALRSIAREIRAIESGEISIEQSPLRNAPHTVETLLSDNWSKPYSRQDAALPMGSEIGMERRGKYWPTVGRVDGAHGDRNLVCACEPIESLAIN</sequence>
<dbReference type="GO" id="GO:0004375">
    <property type="term" value="F:glycine dehydrogenase (decarboxylating) activity"/>
    <property type="evidence" value="ECO:0007669"/>
    <property type="project" value="InterPro"/>
</dbReference>
<dbReference type="GO" id="GO:0019464">
    <property type="term" value="P:glycine decarboxylation via glycine cleavage system"/>
    <property type="evidence" value="ECO:0007669"/>
    <property type="project" value="TreeGrafter"/>
</dbReference>
<organism evidence="3 4">
    <name type="scientific">Actinobacteria bacterium BACL2 MAG-120813-bin23</name>
    <dbReference type="NCBI Taxonomy" id="1655569"/>
    <lineage>
        <taxon>Bacteria</taxon>
        <taxon>Bacillati</taxon>
        <taxon>Actinomycetota</taxon>
        <taxon>Actinomycetes</taxon>
        <taxon>Actinomycetes incertae sedis</taxon>
        <taxon>ac1 cluster</taxon>
    </lineage>
</organism>
<evidence type="ECO:0000313" key="4">
    <source>
        <dbReference type="Proteomes" id="UP000054212"/>
    </source>
</evidence>
<dbReference type="InterPro" id="IPR020581">
    <property type="entry name" value="GDC_P"/>
</dbReference>
<dbReference type="GO" id="GO:0030170">
    <property type="term" value="F:pyridoxal phosphate binding"/>
    <property type="evidence" value="ECO:0007669"/>
    <property type="project" value="TreeGrafter"/>
</dbReference>
<proteinExistence type="predicted"/>
<dbReference type="PANTHER" id="PTHR11773">
    <property type="entry name" value="GLYCINE DEHYDROGENASE, DECARBOXYLATING"/>
    <property type="match status" value="1"/>
</dbReference>
<evidence type="ECO:0000313" key="3">
    <source>
        <dbReference type="EMBL" id="KRO42615.1"/>
    </source>
</evidence>
<keyword evidence="1" id="KW-0663">Pyridoxal phosphate</keyword>
<evidence type="ECO:0000259" key="2">
    <source>
        <dbReference type="Pfam" id="PF21478"/>
    </source>
</evidence>
<feature type="domain" description="Glycine dehydrogenase C-terminal" evidence="2">
    <location>
        <begin position="1"/>
        <end position="47"/>
    </location>
</feature>
<gene>
    <name evidence="3" type="ORF">ABR61_04270</name>
</gene>
<dbReference type="SUPFAM" id="SSF53383">
    <property type="entry name" value="PLP-dependent transferases"/>
    <property type="match status" value="1"/>
</dbReference>
<evidence type="ECO:0000256" key="1">
    <source>
        <dbReference type="ARBA" id="ARBA00022898"/>
    </source>
</evidence>
<protein>
    <recommendedName>
        <fullName evidence="2">Glycine dehydrogenase C-terminal domain-containing protein</fullName>
    </recommendedName>
</protein>
<dbReference type="Proteomes" id="UP000054212">
    <property type="component" value="Unassembled WGS sequence"/>
</dbReference>
<dbReference type="GO" id="GO:0005960">
    <property type="term" value="C:glycine cleavage complex"/>
    <property type="evidence" value="ECO:0007669"/>
    <property type="project" value="TreeGrafter"/>
</dbReference>
<dbReference type="InterPro" id="IPR049316">
    <property type="entry name" value="GDC-P_C"/>
</dbReference>
<dbReference type="GO" id="GO:0005829">
    <property type="term" value="C:cytosol"/>
    <property type="evidence" value="ECO:0007669"/>
    <property type="project" value="TreeGrafter"/>
</dbReference>
<name>A0A0R2PX32_9ACTN</name>